<dbReference type="EMBL" id="JAIWYP010000008">
    <property type="protein sequence ID" value="KAH3779686.1"/>
    <property type="molecule type" value="Genomic_DNA"/>
</dbReference>
<reference evidence="1" key="2">
    <citation type="submission" date="2020-11" db="EMBL/GenBank/DDBJ databases">
        <authorList>
            <person name="McCartney M.A."/>
            <person name="Auch B."/>
            <person name="Kono T."/>
            <person name="Mallez S."/>
            <person name="Becker A."/>
            <person name="Gohl D.M."/>
            <person name="Silverstein K.A.T."/>
            <person name="Koren S."/>
            <person name="Bechman K.B."/>
            <person name="Herman A."/>
            <person name="Abrahante J.E."/>
            <person name="Garbe J."/>
        </authorList>
    </citation>
    <scope>NUCLEOTIDE SEQUENCE</scope>
    <source>
        <strain evidence="1">Duluth1</strain>
        <tissue evidence="1">Whole animal</tissue>
    </source>
</reference>
<accession>A0A9D4EH93</accession>
<reference evidence="1" key="1">
    <citation type="journal article" date="2019" name="bioRxiv">
        <title>The Genome of the Zebra Mussel, Dreissena polymorpha: A Resource for Invasive Species Research.</title>
        <authorList>
            <person name="McCartney M.A."/>
            <person name="Auch B."/>
            <person name="Kono T."/>
            <person name="Mallez S."/>
            <person name="Zhang Y."/>
            <person name="Obille A."/>
            <person name="Becker A."/>
            <person name="Abrahante J.E."/>
            <person name="Garbe J."/>
            <person name="Badalamenti J.P."/>
            <person name="Herman A."/>
            <person name="Mangelson H."/>
            <person name="Liachko I."/>
            <person name="Sullivan S."/>
            <person name="Sone E.D."/>
            <person name="Koren S."/>
            <person name="Silverstein K.A.T."/>
            <person name="Beckman K.B."/>
            <person name="Gohl D.M."/>
        </authorList>
    </citation>
    <scope>NUCLEOTIDE SEQUENCE</scope>
    <source>
        <strain evidence="1">Duluth1</strain>
        <tissue evidence="1">Whole animal</tissue>
    </source>
</reference>
<name>A0A9D4EH93_DREPO</name>
<evidence type="ECO:0000313" key="1">
    <source>
        <dbReference type="EMBL" id="KAH3779686.1"/>
    </source>
</evidence>
<organism evidence="1 2">
    <name type="scientific">Dreissena polymorpha</name>
    <name type="common">Zebra mussel</name>
    <name type="synonym">Mytilus polymorpha</name>
    <dbReference type="NCBI Taxonomy" id="45954"/>
    <lineage>
        <taxon>Eukaryota</taxon>
        <taxon>Metazoa</taxon>
        <taxon>Spiralia</taxon>
        <taxon>Lophotrochozoa</taxon>
        <taxon>Mollusca</taxon>
        <taxon>Bivalvia</taxon>
        <taxon>Autobranchia</taxon>
        <taxon>Heteroconchia</taxon>
        <taxon>Euheterodonta</taxon>
        <taxon>Imparidentia</taxon>
        <taxon>Neoheterodontei</taxon>
        <taxon>Myida</taxon>
        <taxon>Dreissenoidea</taxon>
        <taxon>Dreissenidae</taxon>
        <taxon>Dreissena</taxon>
    </lineage>
</organism>
<evidence type="ECO:0000313" key="2">
    <source>
        <dbReference type="Proteomes" id="UP000828390"/>
    </source>
</evidence>
<sequence>MMSLADTCKSVKNIYICAHLPLRFIHVTLKNILWERPVRLDRPDLSWSGYWEIVSSSGSAIPCTRRIFDLLGKAKIILVILYASD</sequence>
<keyword evidence="2" id="KW-1185">Reference proteome</keyword>
<proteinExistence type="predicted"/>
<gene>
    <name evidence="1" type="ORF">DPMN_157491</name>
</gene>
<dbReference type="Proteomes" id="UP000828390">
    <property type="component" value="Unassembled WGS sequence"/>
</dbReference>
<protein>
    <submittedName>
        <fullName evidence="1">Uncharacterized protein</fullName>
    </submittedName>
</protein>
<comment type="caution">
    <text evidence="1">The sequence shown here is derived from an EMBL/GenBank/DDBJ whole genome shotgun (WGS) entry which is preliminary data.</text>
</comment>
<dbReference type="AlphaFoldDB" id="A0A9D4EH93"/>